<comment type="caution">
    <text evidence="2">The sequence shown here is derived from an EMBL/GenBank/DDBJ whole genome shotgun (WGS) entry which is preliminary data.</text>
</comment>
<sequence>MGEQEVDEKEDNGMKLQRGREENKKVGNGMVATSSNGWRQAAMGCNEQQWVATSSNGRQQAATGKDRKRQAETGNDRHRQAVIGSDRFILPIMSLELSGFNGVEQMSRGVAKSISLIIQATFYVSEHPK</sequence>
<organism evidence="2 3">
    <name type="scientific">Aristolochia fimbriata</name>
    <name type="common">White veined hardy Dutchman's pipe vine</name>
    <dbReference type="NCBI Taxonomy" id="158543"/>
    <lineage>
        <taxon>Eukaryota</taxon>
        <taxon>Viridiplantae</taxon>
        <taxon>Streptophyta</taxon>
        <taxon>Embryophyta</taxon>
        <taxon>Tracheophyta</taxon>
        <taxon>Spermatophyta</taxon>
        <taxon>Magnoliopsida</taxon>
        <taxon>Magnoliidae</taxon>
        <taxon>Piperales</taxon>
        <taxon>Aristolochiaceae</taxon>
        <taxon>Aristolochia</taxon>
    </lineage>
</organism>
<evidence type="ECO:0000313" key="3">
    <source>
        <dbReference type="Proteomes" id="UP000825729"/>
    </source>
</evidence>
<gene>
    <name evidence="2" type="ORF">H6P81_003291</name>
</gene>
<evidence type="ECO:0000256" key="1">
    <source>
        <dbReference type="SAM" id="MobiDB-lite"/>
    </source>
</evidence>
<protein>
    <submittedName>
        <fullName evidence="2">Uncharacterized protein</fullName>
    </submittedName>
</protein>
<evidence type="ECO:0000313" key="2">
    <source>
        <dbReference type="EMBL" id="KAG9458783.1"/>
    </source>
</evidence>
<reference evidence="2 3" key="1">
    <citation type="submission" date="2021-07" db="EMBL/GenBank/DDBJ databases">
        <title>The Aristolochia fimbriata genome: insights into angiosperm evolution, floral development and chemical biosynthesis.</title>
        <authorList>
            <person name="Jiao Y."/>
        </authorList>
    </citation>
    <scope>NUCLEOTIDE SEQUENCE [LARGE SCALE GENOMIC DNA]</scope>
    <source>
        <strain evidence="2">IBCAS-2021</strain>
        <tissue evidence="2">Leaf</tissue>
    </source>
</reference>
<feature type="compositionally biased region" description="Polar residues" evidence="1">
    <location>
        <begin position="51"/>
        <end position="62"/>
    </location>
</feature>
<feature type="compositionally biased region" description="Acidic residues" evidence="1">
    <location>
        <begin position="1"/>
        <end position="10"/>
    </location>
</feature>
<accession>A0AAV7FCC0</accession>
<feature type="region of interest" description="Disordered" evidence="1">
    <location>
        <begin position="1"/>
        <end position="32"/>
    </location>
</feature>
<proteinExistence type="predicted"/>
<dbReference type="AlphaFoldDB" id="A0AAV7FCC0"/>
<feature type="region of interest" description="Disordered" evidence="1">
    <location>
        <begin position="51"/>
        <end position="77"/>
    </location>
</feature>
<keyword evidence="3" id="KW-1185">Reference proteome</keyword>
<dbReference type="Proteomes" id="UP000825729">
    <property type="component" value="Unassembled WGS sequence"/>
</dbReference>
<dbReference type="EMBL" id="JAINDJ010000002">
    <property type="protein sequence ID" value="KAG9458783.1"/>
    <property type="molecule type" value="Genomic_DNA"/>
</dbReference>
<name>A0AAV7FCC0_ARIFI</name>